<evidence type="ECO:0000313" key="2">
    <source>
        <dbReference type="EMBL" id="EPY17475.1"/>
    </source>
</evidence>
<protein>
    <submittedName>
        <fullName evidence="2">Plectin</fullName>
    </submittedName>
</protein>
<gene>
    <name evidence="2" type="ORF">STCU_10592</name>
</gene>
<feature type="region of interest" description="Disordered" evidence="1">
    <location>
        <begin position="83"/>
        <end position="171"/>
    </location>
</feature>
<sequence>MQRNVVAGGEAAAHHAQRAAFEAATADRLAAAEEAAARAREQQRVEGEEAAAATARTEEVYGCLWSLADAFLHEAIAQAVTSVVDQQSHEEEEEEEREEAERHDSRTSTEPSVASASAKANQSVPFKTEEQWEADAEAAPAREESPATADSEPETEEEKDDGEERKERSAAVVGLADRVAADTITAAVRAAVAAVEAHRAAQHDACQRLQQDEAAGRHQQAETEADARRDMAKAAAAAAAAAAQAEAARRLAAEAQAAQEAKAQELLAAQTQERSSSTLAEQEEQEEEDEADEGRRHATAAQTVQVLLHLCDAWLATCVCEAAAAAAVTPPLATTAEDEPITDTEDVLSVAHRSRRGSLEEEAATSEAGEEAAEAPDEAVATPESKKSPIESPVPEEEEEAVAVRAAHAHDTVSALVHLATQMIQDGIHSAAAARPPPPPPPPSNVPLCCGPNYPDASKRLFDNASCASPTTASPSPPPEPGRGGSRSSPEESPVTLKKGESGGAVGAAAAAAIETNISNTHSLPNNDNNGFLPVDNRIAAALATYVLRDAGAALEARLCALNSAPQQQQRGSDAARRLWSLPRAEMERVLVDGMLGALHAYDSNRALPPAAEGEPRAKERIPLFCEAAVAALAERLTADYMQFVSHHLLALKDAHLLRDPHVYTSDDLEGLAAAAPSLLEGEAAARRQFWSSMAPTALFTRARLSDRHVHHIAVGYLELARKGAERVPDGTVKLSQLLLNDYNVFFLSTTTTTAAGAAAAPRAGRQGVNQSSRNRMRALDGSSYHAKRAGVTNLVLDQCLDSILEALVTDTAEWLWATYVQESEAPRISQ</sequence>
<feature type="region of interest" description="Disordered" evidence="1">
    <location>
        <begin position="31"/>
        <end position="55"/>
    </location>
</feature>
<dbReference type="OrthoDB" id="267969at2759"/>
<feature type="region of interest" description="Disordered" evidence="1">
    <location>
        <begin position="351"/>
        <end position="405"/>
    </location>
</feature>
<name>S9V3N9_9TRYP</name>
<feature type="region of interest" description="Disordered" evidence="1">
    <location>
        <begin position="197"/>
        <end position="230"/>
    </location>
</feature>
<proteinExistence type="predicted"/>
<feature type="compositionally biased region" description="Polar residues" evidence="1">
    <location>
        <begin position="108"/>
        <end position="125"/>
    </location>
</feature>
<evidence type="ECO:0000313" key="3">
    <source>
        <dbReference type="Proteomes" id="UP000015354"/>
    </source>
</evidence>
<feature type="compositionally biased region" description="Acidic residues" evidence="1">
    <location>
        <begin position="360"/>
        <end position="377"/>
    </location>
</feature>
<reference evidence="2 3" key="1">
    <citation type="journal article" date="2013" name="PLoS ONE">
        <title>Predicting the Proteins of Angomonas deanei, Strigomonas culicis and Their Respective Endosymbionts Reveals New Aspects of the Trypanosomatidae Family.</title>
        <authorList>
            <person name="Motta M.C."/>
            <person name="Martins A.C."/>
            <person name="de Souza S.S."/>
            <person name="Catta-Preta C.M."/>
            <person name="Silva R."/>
            <person name="Klein C.C."/>
            <person name="de Almeida L.G."/>
            <person name="de Lima Cunha O."/>
            <person name="Ciapina L.P."/>
            <person name="Brocchi M."/>
            <person name="Colabardini A.C."/>
            <person name="de Araujo Lima B."/>
            <person name="Machado C.R."/>
            <person name="de Almeida Soares C.M."/>
            <person name="Probst C.M."/>
            <person name="de Menezes C.B."/>
            <person name="Thompson C.E."/>
            <person name="Bartholomeu D.C."/>
            <person name="Gradia D.F."/>
            <person name="Pavoni D.P."/>
            <person name="Grisard E.C."/>
            <person name="Fantinatti-Garboggini F."/>
            <person name="Marchini F.K."/>
            <person name="Rodrigues-Luiz G.F."/>
            <person name="Wagner G."/>
            <person name="Goldman G.H."/>
            <person name="Fietto J.L."/>
            <person name="Elias M.C."/>
            <person name="Goldman M.H."/>
            <person name="Sagot M.F."/>
            <person name="Pereira M."/>
            <person name="Stoco P.H."/>
            <person name="de Mendonca-Neto R.P."/>
            <person name="Teixeira S.M."/>
            <person name="Maciel T.E."/>
            <person name="de Oliveira Mendes T.A."/>
            <person name="Urmenyi T.P."/>
            <person name="de Souza W."/>
            <person name="Schenkman S."/>
            <person name="de Vasconcelos A.T."/>
        </authorList>
    </citation>
    <scope>NUCLEOTIDE SEQUENCE [LARGE SCALE GENOMIC DNA]</scope>
</reference>
<feature type="region of interest" description="Disordered" evidence="1">
    <location>
        <begin position="431"/>
        <end position="451"/>
    </location>
</feature>
<feature type="compositionally biased region" description="Acidic residues" evidence="1">
    <location>
        <begin position="151"/>
        <end position="161"/>
    </location>
</feature>
<feature type="region of interest" description="Disordered" evidence="1">
    <location>
        <begin position="465"/>
        <end position="504"/>
    </location>
</feature>
<accession>S9V3N9</accession>
<keyword evidence="3" id="KW-1185">Reference proteome</keyword>
<dbReference type="EMBL" id="ATMH01010458">
    <property type="protein sequence ID" value="EPY17475.1"/>
    <property type="molecule type" value="Genomic_DNA"/>
</dbReference>
<feature type="region of interest" description="Disordered" evidence="1">
    <location>
        <begin position="267"/>
        <end position="297"/>
    </location>
</feature>
<feature type="compositionally biased region" description="Pro residues" evidence="1">
    <location>
        <begin position="435"/>
        <end position="445"/>
    </location>
</feature>
<comment type="caution">
    <text evidence="2">The sequence shown here is derived from an EMBL/GenBank/DDBJ whole genome shotgun (WGS) entry which is preliminary data.</text>
</comment>
<feature type="compositionally biased region" description="Basic and acidic residues" evidence="1">
    <location>
        <begin position="35"/>
        <end position="47"/>
    </location>
</feature>
<feature type="compositionally biased region" description="Low complexity" evidence="1">
    <location>
        <begin position="465"/>
        <end position="474"/>
    </location>
</feature>
<evidence type="ECO:0000256" key="1">
    <source>
        <dbReference type="SAM" id="MobiDB-lite"/>
    </source>
</evidence>
<dbReference type="AlphaFoldDB" id="S9V3N9"/>
<dbReference type="Proteomes" id="UP000015354">
    <property type="component" value="Unassembled WGS sequence"/>
</dbReference>
<organism evidence="2 3">
    <name type="scientific">Strigomonas culicis</name>
    <dbReference type="NCBI Taxonomy" id="28005"/>
    <lineage>
        <taxon>Eukaryota</taxon>
        <taxon>Discoba</taxon>
        <taxon>Euglenozoa</taxon>
        <taxon>Kinetoplastea</taxon>
        <taxon>Metakinetoplastina</taxon>
        <taxon>Trypanosomatida</taxon>
        <taxon>Trypanosomatidae</taxon>
        <taxon>Strigomonadinae</taxon>
        <taxon>Strigomonas</taxon>
    </lineage>
</organism>
<feature type="compositionally biased region" description="Acidic residues" evidence="1">
    <location>
        <begin position="281"/>
        <end position="292"/>
    </location>
</feature>